<proteinExistence type="predicted"/>
<dbReference type="AlphaFoldDB" id="A0A914EHE3"/>
<evidence type="ECO:0000313" key="1">
    <source>
        <dbReference type="Proteomes" id="UP000887540"/>
    </source>
</evidence>
<name>A0A914EHE3_9BILA</name>
<accession>A0A914EHE3</accession>
<organism evidence="1 2">
    <name type="scientific">Acrobeloides nanus</name>
    <dbReference type="NCBI Taxonomy" id="290746"/>
    <lineage>
        <taxon>Eukaryota</taxon>
        <taxon>Metazoa</taxon>
        <taxon>Ecdysozoa</taxon>
        <taxon>Nematoda</taxon>
        <taxon>Chromadorea</taxon>
        <taxon>Rhabditida</taxon>
        <taxon>Tylenchina</taxon>
        <taxon>Cephalobomorpha</taxon>
        <taxon>Cephaloboidea</taxon>
        <taxon>Cephalobidae</taxon>
        <taxon>Acrobeloides</taxon>
    </lineage>
</organism>
<reference evidence="2" key="1">
    <citation type="submission" date="2022-11" db="UniProtKB">
        <authorList>
            <consortium name="WormBaseParasite"/>
        </authorList>
    </citation>
    <scope>IDENTIFICATION</scope>
</reference>
<keyword evidence="1" id="KW-1185">Reference proteome</keyword>
<dbReference type="Proteomes" id="UP000887540">
    <property type="component" value="Unplaced"/>
</dbReference>
<protein>
    <submittedName>
        <fullName evidence="2">Uncharacterized protein</fullName>
    </submittedName>
</protein>
<evidence type="ECO:0000313" key="2">
    <source>
        <dbReference type="WBParaSite" id="ACRNAN_scaffold8377.g27823.t1"/>
    </source>
</evidence>
<dbReference type="WBParaSite" id="ACRNAN_scaffold8377.g27823.t1">
    <property type="protein sequence ID" value="ACRNAN_scaffold8377.g27823.t1"/>
    <property type="gene ID" value="ACRNAN_scaffold8377.g27823"/>
</dbReference>
<sequence length="21" mass="2576">MFFGIDVRTNNTREKTYLEKI</sequence>